<feature type="region of interest" description="Disordered" evidence="1">
    <location>
        <begin position="1"/>
        <end position="59"/>
    </location>
</feature>
<feature type="compositionally biased region" description="Polar residues" evidence="1">
    <location>
        <begin position="1"/>
        <end position="10"/>
    </location>
</feature>
<protein>
    <submittedName>
        <fullName evidence="2">Uncharacterized protein</fullName>
    </submittedName>
</protein>
<dbReference type="Proteomes" id="UP000008068">
    <property type="component" value="Unassembled WGS sequence"/>
</dbReference>
<dbReference type="InParanoid" id="G0MJ98"/>
<gene>
    <name evidence="2" type="ORF">CAEBREN_15691</name>
</gene>
<name>G0MJ98_CAEBE</name>
<proteinExistence type="predicted"/>
<evidence type="ECO:0000313" key="3">
    <source>
        <dbReference type="Proteomes" id="UP000008068"/>
    </source>
</evidence>
<accession>G0MJ98</accession>
<feature type="compositionally biased region" description="Low complexity" evidence="1">
    <location>
        <begin position="11"/>
        <end position="24"/>
    </location>
</feature>
<keyword evidence="3" id="KW-1185">Reference proteome</keyword>
<evidence type="ECO:0000313" key="2">
    <source>
        <dbReference type="EMBL" id="EGT32470.1"/>
    </source>
</evidence>
<dbReference type="AlphaFoldDB" id="G0MJ98"/>
<dbReference type="EMBL" id="GL379797">
    <property type="protein sequence ID" value="EGT32470.1"/>
    <property type="molecule type" value="Genomic_DNA"/>
</dbReference>
<reference evidence="3" key="1">
    <citation type="submission" date="2011-07" db="EMBL/GenBank/DDBJ databases">
        <authorList>
            <consortium name="Caenorhabditis brenneri Sequencing and Analysis Consortium"/>
            <person name="Wilson R.K."/>
        </authorList>
    </citation>
    <scope>NUCLEOTIDE SEQUENCE [LARGE SCALE GENOMIC DNA]</scope>
    <source>
        <strain evidence="3">PB2801</strain>
    </source>
</reference>
<feature type="compositionally biased region" description="Basic and acidic residues" evidence="1">
    <location>
        <begin position="30"/>
        <end position="54"/>
    </location>
</feature>
<evidence type="ECO:0000256" key="1">
    <source>
        <dbReference type="SAM" id="MobiDB-lite"/>
    </source>
</evidence>
<sequence length="296" mass="34852">MADPNVPQQQEPAAVDATPTAPVVETRKRKMEEEEKSSDVSKTSKKEPSEKEPEPAVPQLVIGAPYPTVEELFPIPHDDYCEWLFDYLSKIHCGNNWQGEMRQKYGHEAYEMWKNSDWKMDDEWYAQHVEKEWNFRLARGQAVDFDAEEKKLNFNLKMRNNEHDAIRQEWEWLSEVRHQKGDYEILTPEEVQKNCEEITKLVDGGLREEEKRLRPMRRRGIETRSNPKPWSMYPLGNGPKIRIPLSVKNAKKARRDARKALGLPETPYRKALHIPLPTDGRCLECEPSLYRNRRDR</sequence>
<dbReference type="HOGENOM" id="CLU_940827_0_0_1"/>
<organism evidence="3">
    <name type="scientific">Caenorhabditis brenneri</name>
    <name type="common">Nematode worm</name>
    <dbReference type="NCBI Taxonomy" id="135651"/>
    <lineage>
        <taxon>Eukaryota</taxon>
        <taxon>Metazoa</taxon>
        <taxon>Ecdysozoa</taxon>
        <taxon>Nematoda</taxon>
        <taxon>Chromadorea</taxon>
        <taxon>Rhabditida</taxon>
        <taxon>Rhabditina</taxon>
        <taxon>Rhabditomorpha</taxon>
        <taxon>Rhabditoidea</taxon>
        <taxon>Rhabditidae</taxon>
        <taxon>Peloderinae</taxon>
        <taxon>Caenorhabditis</taxon>
    </lineage>
</organism>